<dbReference type="GeneID" id="9744913"/>
<dbReference type="RefSeq" id="WP_013330343.1">
    <property type="nucleotide sequence ID" value="NC_014507.1"/>
</dbReference>
<dbReference type="GO" id="GO:0006777">
    <property type="term" value="P:Mo-molybdopterin cofactor biosynthetic process"/>
    <property type="evidence" value="ECO:0007669"/>
    <property type="project" value="InterPro"/>
</dbReference>
<dbReference type="AlphaFoldDB" id="E1RDX9"/>
<dbReference type="eggNOG" id="arCOG00533">
    <property type="taxonomic scope" value="Archaea"/>
</dbReference>
<protein>
    <submittedName>
        <fullName evidence="1">Molybdopterin biosynthesis MoaE protein</fullName>
    </submittedName>
</protein>
<evidence type="ECO:0000313" key="2">
    <source>
        <dbReference type="Proteomes" id="UP000006565"/>
    </source>
</evidence>
<dbReference type="KEGG" id="mpi:Mpet_2420"/>
<dbReference type="Proteomes" id="UP000006565">
    <property type="component" value="Chromosome"/>
</dbReference>
<keyword evidence="2" id="KW-1185">Reference proteome</keyword>
<name>E1RDX9_METP4</name>
<dbReference type="InterPro" id="IPR003448">
    <property type="entry name" value="Mopterin_biosynth_MoaE"/>
</dbReference>
<dbReference type="OrthoDB" id="45235at2157"/>
<dbReference type="EMBL" id="CP002117">
    <property type="protein sequence ID" value="ADN37166.1"/>
    <property type="molecule type" value="Genomic_DNA"/>
</dbReference>
<reference evidence="1 2" key="1">
    <citation type="journal article" date="2010" name="Stand. Genomic Sci.">
        <title>Complete genome sequence of Methanoplanus petrolearius type strain (SEBR 4847).</title>
        <authorList>
            <person name="Brambilla E."/>
            <person name="Djao O.D."/>
            <person name="Daligault H."/>
            <person name="Lapidus A."/>
            <person name="Lucas S."/>
            <person name="Hammon N."/>
            <person name="Nolan M."/>
            <person name="Tice H."/>
            <person name="Cheng J.F."/>
            <person name="Han C."/>
            <person name="Tapia R."/>
            <person name="Goodwin L."/>
            <person name="Pitluck S."/>
            <person name="Liolios K."/>
            <person name="Ivanova N."/>
            <person name="Mavromatis K."/>
            <person name="Mikhailova N."/>
            <person name="Pati A."/>
            <person name="Chen A."/>
            <person name="Palaniappan K."/>
            <person name="Land M."/>
            <person name="Hauser L."/>
            <person name="Chang Y.J."/>
            <person name="Jeffries C.D."/>
            <person name="Rohde M."/>
            <person name="Spring S."/>
            <person name="Sikorski J."/>
            <person name="Goker M."/>
            <person name="Woyke T."/>
            <person name="Bristow J."/>
            <person name="Eisen J.A."/>
            <person name="Markowitz V."/>
            <person name="Hugenholtz P."/>
            <person name="Kyrpides N.C."/>
            <person name="Klenk H.P."/>
        </authorList>
    </citation>
    <scope>NUCLEOTIDE SEQUENCE [LARGE SCALE GENOMIC DNA]</scope>
    <source>
        <strain evidence="2">DSM 11571 / OCM 486 / SEBR 4847</strain>
    </source>
</reference>
<dbReference type="Pfam" id="PF02391">
    <property type="entry name" value="MoaE"/>
    <property type="match status" value="1"/>
</dbReference>
<evidence type="ECO:0000313" key="1">
    <source>
        <dbReference type="EMBL" id="ADN37166.1"/>
    </source>
</evidence>
<dbReference type="SUPFAM" id="SSF54690">
    <property type="entry name" value="Molybdopterin synthase subunit MoaE"/>
    <property type="match status" value="1"/>
</dbReference>
<dbReference type="HOGENOM" id="CLU_088141_0_0_2"/>
<organism evidence="1 2">
    <name type="scientific">Methanolacinia petrolearia (strain DSM 11571 / OCM 486 / SEBR 4847)</name>
    <name type="common">Methanoplanus petrolearius</name>
    <dbReference type="NCBI Taxonomy" id="679926"/>
    <lineage>
        <taxon>Archaea</taxon>
        <taxon>Methanobacteriati</taxon>
        <taxon>Methanobacteriota</taxon>
        <taxon>Stenosarchaea group</taxon>
        <taxon>Methanomicrobia</taxon>
        <taxon>Methanomicrobiales</taxon>
        <taxon>Methanomicrobiaceae</taxon>
        <taxon>Methanolacinia</taxon>
    </lineage>
</organism>
<sequence length="245" mass="27387">MKIIHITGDSHPENNTAIAEFIEKLSVLNPGKNGVICDSGAEELPESKCNAPYSAKVHDAGTIVAIKDGDLSGTLDLFSDSGIFYAIILGFEGLNYKKAVFGDFEAENCILKDPSADEMIEALDKFDDHYTMQGLVKELKEEVDIPKTGCYLHFNGIVREITGEERTEYMDFSDYDYIDRIIAEIRKDMEKVPGVLGVRFYHSKGRLYASDDVTYIAVAASHRQEAFKAMMDAIDRLKAELHNKK</sequence>
<dbReference type="Gene3D" id="3.90.1170.40">
    <property type="entry name" value="Molybdopterin biosynthesis MoaE subunit"/>
    <property type="match status" value="1"/>
</dbReference>
<proteinExistence type="predicted"/>
<dbReference type="InterPro" id="IPR036563">
    <property type="entry name" value="MoaE_sf"/>
</dbReference>
<accession>E1RDX9</accession>
<dbReference type="STRING" id="679926.Mpet_2420"/>
<gene>
    <name evidence="1" type="ordered locus">Mpet_2420</name>
</gene>